<evidence type="ECO:0000313" key="4">
    <source>
        <dbReference type="Proteomes" id="UP000199469"/>
    </source>
</evidence>
<name>A0A1I0RQW0_9FLAO</name>
<dbReference type="PANTHER" id="PTHR13947">
    <property type="entry name" value="GNAT FAMILY N-ACETYLTRANSFERASE"/>
    <property type="match status" value="1"/>
</dbReference>
<dbReference type="InterPro" id="IPR000182">
    <property type="entry name" value="GNAT_dom"/>
</dbReference>
<dbReference type="CDD" id="cd04301">
    <property type="entry name" value="NAT_SF"/>
    <property type="match status" value="1"/>
</dbReference>
<gene>
    <name evidence="3" type="ORF">SAMN05421841_3103</name>
</gene>
<dbReference type="RefSeq" id="WP_228404870.1">
    <property type="nucleotide sequence ID" value="NZ_FOIU01000002.1"/>
</dbReference>
<protein>
    <submittedName>
        <fullName evidence="3">Acetyltransferase (GNAT) domain-containing protein</fullName>
    </submittedName>
</protein>
<keyword evidence="1 3" id="KW-0808">Transferase</keyword>
<evidence type="ECO:0000256" key="1">
    <source>
        <dbReference type="ARBA" id="ARBA00022679"/>
    </source>
</evidence>
<dbReference type="InterPro" id="IPR050769">
    <property type="entry name" value="NAT_camello-type"/>
</dbReference>
<dbReference type="GO" id="GO:0008080">
    <property type="term" value="F:N-acetyltransferase activity"/>
    <property type="evidence" value="ECO:0007669"/>
    <property type="project" value="InterPro"/>
</dbReference>
<reference evidence="4" key="1">
    <citation type="submission" date="2016-10" db="EMBL/GenBank/DDBJ databases">
        <authorList>
            <person name="Varghese N."/>
            <person name="Submissions S."/>
        </authorList>
    </citation>
    <scope>NUCLEOTIDE SEQUENCE [LARGE SCALE GENOMIC DNA]</scope>
    <source>
        <strain evidence="4">DSM 17724</strain>
    </source>
</reference>
<dbReference type="PROSITE" id="PS51186">
    <property type="entry name" value="GNAT"/>
    <property type="match status" value="1"/>
</dbReference>
<dbReference type="Proteomes" id="UP000199469">
    <property type="component" value="Unassembled WGS sequence"/>
</dbReference>
<feature type="domain" description="N-acetyltransferase" evidence="2">
    <location>
        <begin position="42"/>
        <end position="182"/>
    </location>
</feature>
<dbReference type="PANTHER" id="PTHR13947:SF37">
    <property type="entry name" value="LD18367P"/>
    <property type="match status" value="1"/>
</dbReference>
<proteinExistence type="predicted"/>
<dbReference type="Gene3D" id="3.40.630.30">
    <property type="match status" value="1"/>
</dbReference>
<dbReference type="InterPro" id="IPR016181">
    <property type="entry name" value="Acyl_CoA_acyltransferase"/>
</dbReference>
<keyword evidence="4" id="KW-1185">Reference proteome</keyword>
<evidence type="ECO:0000313" key="3">
    <source>
        <dbReference type="EMBL" id="SEW43718.1"/>
    </source>
</evidence>
<sequence>MEVKRDLEELEKILKTEFKINKTMNDSSNEVKIIDYSPEYQQDFRNLNEEWINKFFKMEESDYKMLDHPEEYILNKGGHIVFALLDNEVVGTCALIKSSEDPLKFELAKMAVSPKAQGKKIGYLIGQSLLEKAKKANAKEVFLETNSSLIPAIKLYEKLGFQHICVTDSPYERCDTKMKLEF</sequence>
<dbReference type="Pfam" id="PF00583">
    <property type="entry name" value="Acetyltransf_1"/>
    <property type="match status" value="1"/>
</dbReference>
<organism evidence="3 4">
    <name type="scientific">Chryseobacterium wanjuense</name>
    <dbReference type="NCBI Taxonomy" id="356305"/>
    <lineage>
        <taxon>Bacteria</taxon>
        <taxon>Pseudomonadati</taxon>
        <taxon>Bacteroidota</taxon>
        <taxon>Flavobacteriia</taxon>
        <taxon>Flavobacteriales</taxon>
        <taxon>Weeksellaceae</taxon>
        <taxon>Chryseobacterium group</taxon>
        <taxon>Chryseobacterium</taxon>
    </lineage>
</organism>
<dbReference type="STRING" id="356305.SAMN05421841_3103"/>
<dbReference type="EMBL" id="FOIU01000002">
    <property type="protein sequence ID" value="SEW43718.1"/>
    <property type="molecule type" value="Genomic_DNA"/>
</dbReference>
<accession>A0A1I0RQW0</accession>
<dbReference type="AlphaFoldDB" id="A0A1I0RQW0"/>
<evidence type="ECO:0000259" key="2">
    <source>
        <dbReference type="PROSITE" id="PS51186"/>
    </source>
</evidence>
<dbReference type="SUPFAM" id="SSF55729">
    <property type="entry name" value="Acyl-CoA N-acyltransferases (Nat)"/>
    <property type="match status" value="1"/>
</dbReference>